<dbReference type="EMBL" id="JAANHS010000004">
    <property type="protein sequence ID" value="NHB76570.1"/>
    <property type="molecule type" value="Genomic_DNA"/>
</dbReference>
<protein>
    <submittedName>
        <fullName evidence="2">GSCFA domain-containing protein</fullName>
    </submittedName>
</protein>
<gene>
    <name evidence="2" type="ORF">G8O29_07415</name>
</gene>
<keyword evidence="3" id="KW-1185">Reference proteome</keyword>
<feature type="domain" description="GSCFA" evidence="1">
    <location>
        <begin position="41"/>
        <end position="310"/>
    </location>
</feature>
<reference evidence="2 3" key="1">
    <citation type="journal article" date="2022" name="Microorganisms">
        <title>Genome Sequence and Characterization of a Xanthorhodopsin-Containing, Aerobic Anoxygenic Phototrophic Rhodobacter Species, Isolated from Mesophilic Conditions at Yellowstone National Park.</title>
        <authorList>
            <person name="Kyndt J.A."/>
            <person name="Robertson S."/>
            <person name="Shoffstall I.B."/>
            <person name="Ramaley R.F."/>
            <person name="Meyer T.E."/>
        </authorList>
    </citation>
    <scope>NUCLEOTIDE SEQUENCE [LARGE SCALE GENOMIC DNA]</scope>
    <source>
        <strain evidence="2 3">M37P</strain>
    </source>
</reference>
<sequence>MSHPYETLPEDRFWRSAVAGRDALEITGLWKPKVRVRRRTRIVTAGSCFAQHFSKALLARCYRWLDFEPGPAGLTPEQRKDYHYGTFSFRTGNIYTPRMLRQWLSWALGAAAVPEEVWERDGRFFDPFRPGVEPGGFASPEELFASRRETLAAIAAAVRGAQVFVFTMGLTEAWADRASGVEYAVCPGTVAGRFDPEAHRFVNHGFAALMAEMRAALRLMFRANRSLSVLLTVSPVPLTATASGQHVLTATSHSKALLRAVAGELAQTQARVDYFPSYEIITHPAYRGRFFAPNLRSVLPEGVDHVMAQFFRDQAAAFGGEPVAAPVAEVPPRPAEEALEPELTEAEELRCEQEILAAFAPDPRHG</sequence>
<organism evidence="2 3">
    <name type="scientific">Rhodobacter calidifons</name>
    <dbReference type="NCBI Taxonomy" id="2715277"/>
    <lineage>
        <taxon>Bacteria</taxon>
        <taxon>Pseudomonadati</taxon>
        <taxon>Pseudomonadota</taxon>
        <taxon>Alphaproteobacteria</taxon>
        <taxon>Rhodobacterales</taxon>
        <taxon>Rhodobacter group</taxon>
        <taxon>Rhodobacter</taxon>
    </lineage>
</organism>
<proteinExistence type="predicted"/>
<accession>A0ABX0G5P4</accession>
<evidence type="ECO:0000313" key="2">
    <source>
        <dbReference type="EMBL" id="NHB76570.1"/>
    </source>
</evidence>
<evidence type="ECO:0000313" key="3">
    <source>
        <dbReference type="Proteomes" id="UP001515660"/>
    </source>
</evidence>
<dbReference type="Pfam" id="PF08885">
    <property type="entry name" value="GSCFA"/>
    <property type="match status" value="1"/>
</dbReference>
<dbReference type="RefSeq" id="WP_166402607.1">
    <property type="nucleotide sequence ID" value="NZ_JAANHS010000004.1"/>
</dbReference>
<dbReference type="Proteomes" id="UP001515660">
    <property type="component" value="Unassembled WGS sequence"/>
</dbReference>
<comment type="caution">
    <text evidence="2">The sequence shown here is derived from an EMBL/GenBank/DDBJ whole genome shotgun (WGS) entry which is preliminary data.</text>
</comment>
<name>A0ABX0G5P4_9RHOB</name>
<evidence type="ECO:0000259" key="1">
    <source>
        <dbReference type="Pfam" id="PF08885"/>
    </source>
</evidence>
<dbReference type="InterPro" id="IPR014982">
    <property type="entry name" value="GSCFA"/>
</dbReference>